<proteinExistence type="predicted"/>
<sequence>MRKFLLVVALALVACASAAQGGTHEAVFRRNLVPAEDLVAYADARIAALKVGLRLKPEQEKDWPPLEAALREAAKAQIQRIEESRNTAAPTFDDEPLGALQRRAKNMTARAGEFDRIAAAGKPLYDSLDAAQKRRFGTLIRATIEGRMRRMRHAGPGGFGTDQPAL</sequence>
<dbReference type="EMBL" id="OY288114">
    <property type="protein sequence ID" value="CAJ0893178.1"/>
    <property type="molecule type" value="Genomic_DNA"/>
</dbReference>
<dbReference type="InterPro" id="IPR012899">
    <property type="entry name" value="LTXXQ"/>
</dbReference>
<dbReference type="GO" id="GO:0042597">
    <property type="term" value="C:periplasmic space"/>
    <property type="evidence" value="ECO:0007669"/>
    <property type="project" value="InterPro"/>
</dbReference>
<accession>A0AA48RC71</accession>
<reference evidence="1" key="1">
    <citation type="submission" date="2023-07" db="EMBL/GenBank/DDBJ databases">
        <authorList>
            <person name="Pelsma A.J. K."/>
        </authorList>
    </citation>
    <scope>NUCLEOTIDE SEQUENCE</scope>
</reference>
<protein>
    <recommendedName>
        <fullName evidence="2">LTXXQ motif family protein</fullName>
    </recommendedName>
</protein>
<dbReference type="AlphaFoldDB" id="A0AA48RC71"/>
<gene>
    <name evidence="1" type="ORF">AMST5_04283</name>
</gene>
<evidence type="ECO:0008006" key="2">
    <source>
        <dbReference type="Google" id="ProtNLM"/>
    </source>
</evidence>
<organism evidence="1">
    <name type="scientific">freshwater sediment metagenome</name>
    <dbReference type="NCBI Taxonomy" id="556182"/>
    <lineage>
        <taxon>unclassified sequences</taxon>
        <taxon>metagenomes</taxon>
        <taxon>ecological metagenomes</taxon>
    </lineage>
</organism>
<evidence type="ECO:0000313" key="1">
    <source>
        <dbReference type="EMBL" id="CAJ0893178.1"/>
    </source>
</evidence>
<dbReference type="PROSITE" id="PS51257">
    <property type="entry name" value="PROKAR_LIPOPROTEIN"/>
    <property type="match status" value="1"/>
</dbReference>
<name>A0AA48RC71_9ZZZZ</name>
<dbReference type="Pfam" id="PF07813">
    <property type="entry name" value="LTXXQ"/>
    <property type="match status" value="1"/>
</dbReference>